<evidence type="ECO:0000313" key="3">
    <source>
        <dbReference type="Proteomes" id="UP000717585"/>
    </source>
</evidence>
<dbReference type="AlphaFoldDB" id="A0A8J6B4X9"/>
<feature type="region of interest" description="Disordered" evidence="1">
    <location>
        <begin position="27"/>
        <end position="60"/>
    </location>
</feature>
<accession>A0A8J6B4X9</accession>
<protein>
    <submittedName>
        <fullName evidence="2">Uncharacterized protein</fullName>
    </submittedName>
</protein>
<name>A0A8J6B4X9_9EUKA</name>
<sequence>MKRPSTRDSSNWRSAIEREFFDIKKRLGSYTPKHSPMPSRRAPEIPVITTPLRTPKPLYKRKEEEAKRLAEEEEALRKEQNATLRKVKKNPSQADISAHIAKYERTKLEISTSADHSVVDGGATPKYFRATAGIASMAEEKAAKRRIAKKQNAHSRMKEYGEVVRTVYRPLSGVAGAGGEKDKAKTGRLRKDRGPIMMPGKFKEPETPPVSPSVVNRDLVNKIPRYTRDLELGGRDGIARLEAVWKGIGPRYEALQHAKGVATMMMNSVDIWLEKVESI</sequence>
<dbReference type="EMBL" id="JAHDYR010000008">
    <property type="protein sequence ID" value="KAG9395763.1"/>
    <property type="molecule type" value="Genomic_DNA"/>
</dbReference>
<feature type="region of interest" description="Disordered" evidence="1">
    <location>
        <begin position="175"/>
        <end position="212"/>
    </location>
</feature>
<keyword evidence="3" id="KW-1185">Reference proteome</keyword>
<evidence type="ECO:0000256" key="1">
    <source>
        <dbReference type="SAM" id="MobiDB-lite"/>
    </source>
</evidence>
<gene>
    <name evidence="2" type="ORF">J8273_2675</name>
</gene>
<reference evidence="2" key="1">
    <citation type="submission" date="2021-05" db="EMBL/GenBank/DDBJ databases">
        <title>A free-living protist that lacks canonical eukaryotic 1 DNA replication and segregation systems.</title>
        <authorList>
            <person name="Salas-Leiva D.E."/>
            <person name="Tromer E.C."/>
            <person name="Curtis B.A."/>
            <person name="Jerlstrom-Hultqvist J."/>
            <person name="Kolisko M."/>
            <person name="Yi Z."/>
            <person name="Salas-Leiva J.S."/>
            <person name="Gallot-Lavallee L."/>
            <person name="Kops G.J.P.L."/>
            <person name="Archibald J.M."/>
            <person name="Simpson A.G.B."/>
            <person name="Roger A.J."/>
        </authorList>
    </citation>
    <scope>NUCLEOTIDE SEQUENCE</scope>
    <source>
        <strain evidence="2">BICM</strain>
    </source>
</reference>
<comment type="caution">
    <text evidence="2">The sequence shown here is derived from an EMBL/GenBank/DDBJ whole genome shotgun (WGS) entry which is preliminary data.</text>
</comment>
<proteinExistence type="predicted"/>
<organism evidence="2 3">
    <name type="scientific">Carpediemonas membranifera</name>
    <dbReference type="NCBI Taxonomy" id="201153"/>
    <lineage>
        <taxon>Eukaryota</taxon>
        <taxon>Metamonada</taxon>
        <taxon>Carpediemonas-like organisms</taxon>
        <taxon>Carpediemonas</taxon>
    </lineage>
</organism>
<dbReference type="Proteomes" id="UP000717585">
    <property type="component" value="Unassembled WGS sequence"/>
</dbReference>
<evidence type="ECO:0000313" key="2">
    <source>
        <dbReference type="EMBL" id="KAG9395763.1"/>
    </source>
</evidence>